<dbReference type="PROSITE" id="PS00070">
    <property type="entry name" value="ALDEHYDE_DEHYDR_CYS"/>
    <property type="match status" value="1"/>
</dbReference>
<keyword evidence="2" id="KW-0521">NADP</keyword>
<feature type="domain" description="Aldehyde dehydrogenase" evidence="5">
    <location>
        <begin position="6"/>
        <end position="460"/>
    </location>
</feature>
<name>A0A7K3VVV1_9ACTN</name>
<dbReference type="Gene3D" id="3.40.309.10">
    <property type="entry name" value="Aldehyde Dehydrogenase, Chain A, domain 2"/>
    <property type="match status" value="1"/>
</dbReference>
<feature type="region of interest" description="Disordered" evidence="4">
    <location>
        <begin position="1"/>
        <end position="20"/>
    </location>
</feature>
<dbReference type="EMBL" id="JAAGWF010000003">
    <property type="protein sequence ID" value="NEK56771.1"/>
    <property type="molecule type" value="Genomic_DNA"/>
</dbReference>
<dbReference type="Pfam" id="PF00171">
    <property type="entry name" value="Aldedh"/>
    <property type="match status" value="1"/>
</dbReference>
<dbReference type="InterPro" id="IPR016162">
    <property type="entry name" value="Ald_DH_N"/>
</dbReference>
<comment type="similarity">
    <text evidence="1">Belongs to the aldehyde dehydrogenase family.</text>
</comment>
<dbReference type="FunFam" id="3.40.309.10:FF:000010">
    <property type="entry name" value="Gamma-aminobutyraldehyde dehydrogenase"/>
    <property type="match status" value="1"/>
</dbReference>
<evidence type="ECO:0000256" key="2">
    <source>
        <dbReference type="ARBA" id="ARBA00022857"/>
    </source>
</evidence>
<evidence type="ECO:0000313" key="7">
    <source>
        <dbReference type="Proteomes" id="UP000470246"/>
    </source>
</evidence>
<dbReference type="PANTHER" id="PTHR43217:SF1">
    <property type="entry name" value="SUCCINATE SEMIALDEHYDE DEHYDROGENASE [NAD(P)+] SAD"/>
    <property type="match status" value="1"/>
</dbReference>
<organism evidence="6 7">
    <name type="scientific">Geodermatophilus sabuli</name>
    <dbReference type="NCBI Taxonomy" id="1564158"/>
    <lineage>
        <taxon>Bacteria</taxon>
        <taxon>Bacillati</taxon>
        <taxon>Actinomycetota</taxon>
        <taxon>Actinomycetes</taxon>
        <taxon>Geodermatophilales</taxon>
        <taxon>Geodermatophilaceae</taxon>
        <taxon>Geodermatophilus</taxon>
    </lineage>
</organism>
<evidence type="ECO:0000256" key="1">
    <source>
        <dbReference type="ARBA" id="ARBA00009986"/>
    </source>
</evidence>
<evidence type="ECO:0000256" key="3">
    <source>
        <dbReference type="ARBA" id="ARBA00023002"/>
    </source>
</evidence>
<dbReference type="InterPro" id="IPR015590">
    <property type="entry name" value="Aldehyde_DH_dom"/>
</dbReference>
<keyword evidence="7" id="KW-1185">Reference proteome</keyword>
<dbReference type="CDD" id="cd07100">
    <property type="entry name" value="ALDH_SSADH1_GabD1"/>
    <property type="match status" value="1"/>
</dbReference>
<dbReference type="FunFam" id="3.40.605.10:FF:000012">
    <property type="entry name" value="NAD-dependent succinate-semialdehyde dehydrogenase"/>
    <property type="match status" value="1"/>
</dbReference>
<evidence type="ECO:0000313" key="6">
    <source>
        <dbReference type="EMBL" id="NEK56771.1"/>
    </source>
</evidence>
<protein>
    <submittedName>
        <fullName evidence="6">NAD-dependent succinate-semialdehyde dehydrogenase</fullName>
    </submittedName>
</protein>
<dbReference type="SUPFAM" id="SSF53720">
    <property type="entry name" value="ALDH-like"/>
    <property type="match status" value="1"/>
</dbReference>
<dbReference type="GO" id="GO:0004030">
    <property type="term" value="F:aldehyde dehydrogenase [NAD(P)+] activity"/>
    <property type="evidence" value="ECO:0007669"/>
    <property type="project" value="InterPro"/>
</dbReference>
<sequence length="475" mass="50180">MGILTSTSPATGQQVGSWPTHTAEQIEQAVRTAHTAFTSWRTSDWALRTALLEAVADRLTARREELAALMTDEMGKPVAEALAEVDKCAWTARFYAEKAPEFLADREVETPAARSWVSHEPVGVVLAVMPWNFPFWQVVRFSAPALAAGNAALLKHAPSVTGCALAAEEVFRDAATAVGAPAALFTTLLVDEADVADVTTRIIEHPLVAAVTLTGSERAGAAVASAAARVIKKSVLELGGSDPFVVLDDADVALAARMAVRSRFLNSGQSCLAAKRFVVADAIADEFTHRFAEEVAALRVGDPHDPATQIGPLAREEQVTALQRQVDSSIAAGATVVAGGKRPEGPGAFFAPTVLADVTPDMAVFQEETFGPVAAVIRAFDDDQAARLADDSPFGLGASVWSRDVDRALAVGRRITSGALFVNAVVASDARLPFGGTRRSGYGRELSEEGIREFTNVRTVWIGAQDAVAPGEPVE</sequence>
<comment type="caution">
    <text evidence="6">The sequence shown here is derived from an EMBL/GenBank/DDBJ whole genome shotgun (WGS) entry which is preliminary data.</text>
</comment>
<dbReference type="InterPro" id="IPR016160">
    <property type="entry name" value="Ald_DH_CS_CYS"/>
</dbReference>
<dbReference type="InterPro" id="IPR044148">
    <property type="entry name" value="ALDH_GabD1-like"/>
</dbReference>
<dbReference type="PANTHER" id="PTHR43217">
    <property type="entry name" value="SUCCINATE SEMIALDEHYDE DEHYDROGENASE [NAD(P)+] SAD"/>
    <property type="match status" value="1"/>
</dbReference>
<dbReference type="GO" id="GO:0004777">
    <property type="term" value="F:succinate-semialdehyde dehydrogenase (NAD+) activity"/>
    <property type="evidence" value="ECO:0007669"/>
    <property type="project" value="TreeGrafter"/>
</dbReference>
<evidence type="ECO:0000256" key="4">
    <source>
        <dbReference type="SAM" id="MobiDB-lite"/>
    </source>
</evidence>
<gene>
    <name evidence="6" type="ORF">GCU56_02635</name>
</gene>
<accession>A0A7K3VVV1</accession>
<proteinExistence type="inferred from homology"/>
<dbReference type="RefSeq" id="WP_163479948.1">
    <property type="nucleotide sequence ID" value="NZ_JAAGWF010000003.1"/>
</dbReference>
<dbReference type="Gene3D" id="3.40.605.10">
    <property type="entry name" value="Aldehyde Dehydrogenase, Chain A, domain 1"/>
    <property type="match status" value="1"/>
</dbReference>
<keyword evidence="3" id="KW-0560">Oxidoreductase</keyword>
<dbReference type="InterPro" id="IPR047110">
    <property type="entry name" value="GABD/Sad-like"/>
</dbReference>
<reference evidence="6 7" key="1">
    <citation type="submission" date="2020-02" db="EMBL/GenBank/DDBJ databases">
        <title>Geodermatophilus sabuli CPCC 205279 I12A-02694.</title>
        <authorList>
            <person name="Jiang Z."/>
        </authorList>
    </citation>
    <scope>NUCLEOTIDE SEQUENCE [LARGE SCALE GENOMIC DNA]</scope>
    <source>
        <strain evidence="6 7">I12A-02694</strain>
    </source>
</reference>
<dbReference type="InterPro" id="IPR016161">
    <property type="entry name" value="Ald_DH/histidinol_DH"/>
</dbReference>
<dbReference type="AlphaFoldDB" id="A0A7K3VVV1"/>
<evidence type="ECO:0000259" key="5">
    <source>
        <dbReference type="Pfam" id="PF00171"/>
    </source>
</evidence>
<dbReference type="InterPro" id="IPR016163">
    <property type="entry name" value="Ald_DH_C"/>
</dbReference>
<dbReference type="Proteomes" id="UP000470246">
    <property type="component" value="Unassembled WGS sequence"/>
</dbReference>